<dbReference type="PATRIC" id="fig|1458461.3.peg.1530"/>
<dbReference type="Proteomes" id="UP000032160">
    <property type="component" value="Chromosome I"/>
</dbReference>
<keyword evidence="1" id="KW-0456">Lyase</keyword>
<dbReference type="SUPFAM" id="SSF52096">
    <property type="entry name" value="ClpP/crotonase"/>
    <property type="match status" value="1"/>
</dbReference>
<dbReference type="HOGENOM" id="CLU_009834_7_0_5"/>
<sequence length="259" mass="27696">MSDNLVNVEKRGDVAVVTFDRGGSLNAFNQALIIELTKVARRFHDDLETRAVVLTGRADAFSAGIDLKERSTRDDDASSDLELREVYYRGVKLCQAWEDMPQITVAAIEGMAVGAGVALPLALDWRVMSRDAFLYVPEVKIGINLQWGALPRLVSMVGPARAKRICILCERMSPEHALDWGLVDELADAGSAVEVATNLATQAASMPPVATRMVKEAVNAMSGALHKVSAYADADQSALSSASRDAKAASASFVKSGAS</sequence>
<dbReference type="KEGG" id="pect:BN1012_Phect1531"/>
<dbReference type="GO" id="GO:0004300">
    <property type="term" value="F:enoyl-CoA hydratase activity"/>
    <property type="evidence" value="ECO:0007669"/>
    <property type="project" value="UniProtKB-EC"/>
</dbReference>
<dbReference type="STRING" id="1458461.BN1012_Phect1531"/>
<name>X5MLT0_9HYPH</name>
<reference evidence="1 2" key="1">
    <citation type="journal article" date="2014" name="Front. Genet.">
        <title>Genome and metabolic network of "Candidatus Phaeomarinobacter ectocarpi" Ec32, a new candidate genus of Alphaproteobacteria frequently associated with brown algae.</title>
        <authorList>
            <person name="Dittami S.M."/>
            <person name="Barbeyron T."/>
            <person name="Boyen C."/>
            <person name="Cambefort J."/>
            <person name="Collet G."/>
            <person name="Delage L."/>
            <person name="Gobet A."/>
            <person name="Groisillier A."/>
            <person name="Leblanc C."/>
            <person name="Michel G."/>
            <person name="Scornet D."/>
            <person name="Siegel A."/>
            <person name="Tapia J.E."/>
            <person name="Tonon T."/>
        </authorList>
    </citation>
    <scope>NUCLEOTIDE SEQUENCE [LARGE SCALE GENOMIC DNA]</scope>
    <source>
        <strain evidence="1 2">Ec32</strain>
    </source>
</reference>
<evidence type="ECO:0000313" key="2">
    <source>
        <dbReference type="Proteomes" id="UP000032160"/>
    </source>
</evidence>
<dbReference type="Pfam" id="PF00378">
    <property type="entry name" value="ECH_1"/>
    <property type="match status" value="1"/>
</dbReference>
<dbReference type="GO" id="GO:0006635">
    <property type="term" value="P:fatty acid beta-oxidation"/>
    <property type="evidence" value="ECO:0007669"/>
    <property type="project" value="TreeGrafter"/>
</dbReference>
<proteinExistence type="predicted"/>
<accession>X5MLT0</accession>
<dbReference type="CDD" id="cd06558">
    <property type="entry name" value="crotonase-like"/>
    <property type="match status" value="1"/>
</dbReference>
<dbReference type="InterPro" id="IPR029045">
    <property type="entry name" value="ClpP/crotonase-like_dom_sf"/>
</dbReference>
<dbReference type="OrthoDB" id="9807606at2"/>
<dbReference type="RefSeq" id="WP_043950305.1">
    <property type="nucleotide sequence ID" value="NZ_HG966617.1"/>
</dbReference>
<dbReference type="PANTHER" id="PTHR11941">
    <property type="entry name" value="ENOYL-COA HYDRATASE-RELATED"/>
    <property type="match status" value="1"/>
</dbReference>
<dbReference type="InterPro" id="IPR001753">
    <property type="entry name" value="Enoyl-CoA_hydra/iso"/>
</dbReference>
<gene>
    <name evidence="1" type="ORF">BN1012_Phect1531</name>
</gene>
<dbReference type="EMBL" id="HG966617">
    <property type="protein sequence ID" value="CDO59745.1"/>
    <property type="molecule type" value="Genomic_DNA"/>
</dbReference>
<dbReference type="AlphaFoldDB" id="X5MLT0"/>
<dbReference type="PANTHER" id="PTHR11941:SF54">
    <property type="entry name" value="ENOYL-COA HYDRATASE, MITOCHONDRIAL"/>
    <property type="match status" value="1"/>
</dbReference>
<keyword evidence="2" id="KW-1185">Reference proteome</keyword>
<dbReference type="Gene3D" id="3.90.226.10">
    <property type="entry name" value="2-enoyl-CoA Hydratase, Chain A, domain 1"/>
    <property type="match status" value="1"/>
</dbReference>
<organism evidence="1 2">
    <name type="scientific">Candidatus Phaeomarinibacter ectocarpi</name>
    <dbReference type="NCBI Taxonomy" id="1458461"/>
    <lineage>
        <taxon>Bacteria</taxon>
        <taxon>Pseudomonadati</taxon>
        <taxon>Pseudomonadota</taxon>
        <taxon>Alphaproteobacteria</taxon>
        <taxon>Hyphomicrobiales</taxon>
        <taxon>Parvibaculaceae</taxon>
        <taxon>Candidatus Phaeomarinibacter</taxon>
    </lineage>
</organism>
<evidence type="ECO:0000313" key="1">
    <source>
        <dbReference type="EMBL" id="CDO59745.1"/>
    </source>
</evidence>
<dbReference type="EC" id="4.2.1.17" evidence="1"/>
<protein>
    <submittedName>
        <fullName evidence="1">Enoyl-CoA hydratase</fullName>
        <ecNumber evidence="1">4.2.1.17</ecNumber>
    </submittedName>
</protein>